<dbReference type="SMART" id="SM00534">
    <property type="entry name" value="MUTSac"/>
    <property type="match status" value="1"/>
</dbReference>
<evidence type="ECO:0000256" key="3">
    <source>
        <dbReference type="ARBA" id="ARBA00022763"/>
    </source>
</evidence>
<dbReference type="Pfam" id="PF00488">
    <property type="entry name" value="MutS_V"/>
    <property type="match status" value="1"/>
</dbReference>
<dbReference type="InterPro" id="IPR036187">
    <property type="entry name" value="DNA_mismatch_repair_MutS_sf"/>
</dbReference>
<dbReference type="Pfam" id="PF01624">
    <property type="entry name" value="MutS_I"/>
    <property type="match status" value="1"/>
</dbReference>
<dbReference type="PANTHER" id="PTHR11361:SF148">
    <property type="entry name" value="DNA MISMATCH REPAIR PROTEIN MSH6"/>
    <property type="match status" value="1"/>
</dbReference>
<feature type="region of interest" description="Disordered" evidence="6">
    <location>
        <begin position="1"/>
        <end position="158"/>
    </location>
</feature>
<dbReference type="Pfam" id="PF05192">
    <property type="entry name" value="MutS_III"/>
    <property type="match status" value="1"/>
</dbReference>
<dbReference type="SUPFAM" id="SSF53150">
    <property type="entry name" value="DNA repair protein MutS, domain II"/>
    <property type="match status" value="1"/>
</dbReference>
<proteinExistence type="inferred from homology"/>
<dbReference type="PROSITE" id="PS00486">
    <property type="entry name" value="DNA_MISMATCH_REPAIR_2"/>
    <property type="match status" value="1"/>
</dbReference>
<feature type="region of interest" description="Disordered" evidence="6">
    <location>
        <begin position="182"/>
        <end position="204"/>
    </location>
</feature>
<dbReference type="GO" id="GO:0140664">
    <property type="term" value="F:ATP-dependent DNA damage sensor activity"/>
    <property type="evidence" value="ECO:0007669"/>
    <property type="project" value="InterPro"/>
</dbReference>
<dbReference type="SUPFAM" id="SSF48334">
    <property type="entry name" value="DNA repair protein MutS, domain III"/>
    <property type="match status" value="1"/>
</dbReference>
<dbReference type="Gene3D" id="3.30.420.110">
    <property type="entry name" value="MutS, connector domain"/>
    <property type="match status" value="1"/>
</dbReference>
<keyword evidence="2" id="KW-0547">Nucleotide-binding</keyword>
<reference evidence="8" key="2">
    <citation type="submission" date="2020-10" db="EMBL/GenBank/DDBJ databases">
        <authorList>
            <person name="Scholz U."/>
            <person name="Mascher M."/>
            <person name="Fiebig A."/>
        </authorList>
    </citation>
    <scope>NUCLEOTIDE SEQUENCE [LARGE SCALE GENOMIC DNA]</scope>
    <source>
        <strain evidence="8">cv. Morex</strain>
    </source>
</reference>
<dbReference type="FunFam" id="3.30.420.110:FF:000011">
    <property type="entry name" value="DNA mismatch repair protein"/>
    <property type="match status" value="1"/>
</dbReference>
<dbReference type="FunFam" id="1.10.1420.10:FF:000023">
    <property type="entry name" value="DNA mismatch repair protein"/>
    <property type="match status" value="1"/>
</dbReference>
<dbReference type="SUPFAM" id="SSF52540">
    <property type="entry name" value="P-loop containing nucleoside triphosphate hydrolases"/>
    <property type="match status" value="1"/>
</dbReference>
<dbReference type="SMART" id="SM00533">
    <property type="entry name" value="MUTSd"/>
    <property type="match status" value="1"/>
</dbReference>
<dbReference type="InterPro" id="IPR007696">
    <property type="entry name" value="DNA_mismatch_repair_MutS_core"/>
</dbReference>
<keyword evidence="5" id="KW-0238">DNA-binding</keyword>
<reference evidence="9" key="1">
    <citation type="journal article" date="2012" name="Nature">
        <title>A physical, genetic and functional sequence assembly of the barley genome.</title>
        <authorList>
            <consortium name="The International Barley Genome Sequencing Consortium"/>
            <person name="Mayer K.F."/>
            <person name="Waugh R."/>
            <person name="Brown J.W."/>
            <person name="Schulman A."/>
            <person name="Langridge P."/>
            <person name="Platzer M."/>
            <person name="Fincher G.B."/>
            <person name="Muehlbauer G.J."/>
            <person name="Sato K."/>
            <person name="Close T.J."/>
            <person name="Wise R.P."/>
            <person name="Stein N."/>
        </authorList>
    </citation>
    <scope>NUCLEOTIDE SEQUENCE [LARGE SCALE GENOMIC DNA]</scope>
    <source>
        <strain evidence="9">cv. Morex</strain>
    </source>
</reference>
<dbReference type="SUPFAM" id="SSF55271">
    <property type="entry name" value="DNA repair protein MutS, domain I"/>
    <property type="match status" value="1"/>
</dbReference>
<dbReference type="Gramene" id="HORVU.MOREX.r3.3HG0238730.1">
    <property type="protein sequence ID" value="HORVU.MOREX.r3.3HG0238730.1"/>
    <property type="gene ID" value="HORVU.MOREX.r3.3HG0238730"/>
</dbReference>
<evidence type="ECO:0000313" key="8">
    <source>
        <dbReference type="EnsemblPlants" id="HORVU.MOREX.r3.3HG0238730.1"/>
    </source>
</evidence>
<evidence type="ECO:0000313" key="9">
    <source>
        <dbReference type="Proteomes" id="UP000011116"/>
    </source>
</evidence>
<keyword evidence="4" id="KW-0067">ATP-binding</keyword>
<dbReference type="InterPro" id="IPR036678">
    <property type="entry name" value="MutS_con_dom_sf"/>
</dbReference>
<dbReference type="InterPro" id="IPR000432">
    <property type="entry name" value="DNA_mismatch_repair_MutS_C"/>
</dbReference>
<dbReference type="Gramene" id="HORVU.MOREX.r2.3HG0198110.1">
    <property type="protein sequence ID" value="HORVU.MOREX.r2.3HG0198110.1"/>
    <property type="gene ID" value="HORVU.MOREX.r2.3HG0198110"/>
</dbReference>
<dbReference type="Gene3D" id="3.40.50.300">
    <property type="entry name" value="P-loop containing nucleotide triphosphate hydrolases"/>
    <property type="match status" value="1"/>
</dbReference>
<dbReference type="EnsemblPlants" id="HORVU.MOREX.r3.3HG0238730.1">
    <property type="protein sequence ID" value="HORVU.MOREX.r3.3HG0238730.1"/>
    <property type="gene ID" value="HORVU.MOREX.r3.3HG0238730"/>
</dbReference>
<dbReference type="FunFam" id="3.40.50.300:FF:001335">
    <property type="entry name" value="DNA mismatch repair protein"/>
    <property type="match status" value="1"/>
</dbReference>
<dbReference type="FunFam" id="3.40.1170.10:FF:000002">
    <property type="entry name" value="DNA mismatch repair protein"/>
    <property type="match status" value="1"/>
</dbReference>
<dbReference type="InterPro" id="IPR007860">
    <property type="entry name" value="DNA_mmatch_repair_MutS_con_dom"/>
</dbReference>
<feature type="compositionally biased region" description="Polar residues" evidence="6">
    <location>
        <begin position="1"/>
        <end position="11"/>
    </location>
</feature>
<dbReference type="PANTHER" id="PTHR11361">
    <property type="entry name" value="DNA MISMATCH REPAIR PROTEIN MUTS FAMILY MEMBER"/>
    <property type="match status" value="1"/>
</dbReference>
<protein>
    <recommendedName>
        <fullName evidence="7">DNA mismatch repair proteins mutS family domain-containing protein</fullName>
    </recommendedName>
</protein>
<dbReference type="Gene3D" id="1.10.1420.10">
    <property type="match status" value="1"/>
</dbReference>
<keyword evidence="3" id="KW-0227">DNA damage</keyword>
<feature type="compositionally biased region" description="Basic residues" evidence="6">
    <location>
        <begin position="41"/>
        <end position="55"/>
    </location>
</feature>
<evidence type="ECO:0000256" key="4">
    <source>
        <dbReference type="ARBA" id="ARBA00022840"/>
    </source>
</evidence>
<reference evidence="8" key="3">
    <citation type="submission" date="2022-01" db="UniProtKB">
        <authorList>
            <consortium name="EnsemblPlants"/>
        </authorList>
    </citation>
    <scope>IDENTIFICATION</scope>
    <source>
        <strain evidence="8">subsp. vulgare</strain>
    </source>
</reference>
<dbReference type="GO" id="GO:0006298">
    <property type="term" value="P:mismatch repair"/>
    <property type="evidence" value="ECO:0000318"/>
    <property type="project" value="GO_Central"/>
</dbReference>
<name>A0A8I6X3N9_HORVV</name>
<dbReference type="GO" id="GO:0030983">
    <property type="term" value="F:mismatched DNA binding"/>
    <property type="evidence" value="ECO:0000318"/>
    <property type="project" value="GO_Central"/>
</dbReference>
<keyword evidence="9" id="KW-1185">Reference proteome</keyword>
<evidence type="ECO:0000256" key="5">
    <source>
        <dbReference type="ARBA" id="ARBA00023125"/>
    </source>
</evidence>
<evidence type="ECO:0000256" key="2">
    <source>
        <dbReference type="ARBA" id="ARBA00022741"/>
    </source>
</evidence>
<evidence type="ECO:0000256" key="6">
    <source>
        <dbReference type="SAM" id="MobiDB-lite"/>
    </source>
</evidence>
<evidence type="ECO:0000256" key="1">
    <source>
        <dbReference type="ARBA" id="ARBA00006271"/>
    </source>
</evidence>
<gene>
    <name evidence="8" type="primary">LOC123442967</name>
</gene>
<dbReference type="GO" id="GO:0005524">
    <property type="term" value="F:ATP binding"/>
    <property type="evidence" value="ECO:0007669"/>
    <property type="project" value="UniProtKB-KW"/>
</dbReference>
<feature type="domain" description="DNA mismatch repair proteins mutS family" evidence="7">
    <location>
        <begin position="1155"/>
        <end position="1171"/>
    </location>
</feature>
<sequence length="1333" mass="146440">MQAIPSKQTQWPIACGSELEVSPGRRFGTTLSGPGPNHSSSLHRRARDARRRGKRSGNPPAPLSTALAFPARKFPQIISSPSHPIPLSAPTSRRTPLLPPGRRATSNRIPATAMQPRRQQQSILSFLHPRQSPGQEALGAGATPERPPRPPAPSSVDGIMERLVRPPSQGRNKDAAQIRNAERALPGKNEDTSNERSSAVFPVPYNGNYSRGTMLFAEHSMDTTPPQEPLKFTARSSTDEFVRASTLFPELGSDQTPLHVCPKKLSSERPNNQYAQDNSVFEAFDVQTPSQEPLKRIFSGPFHGADTPLSEYRSYPIPLQHPSKKLSLGSSSGEYVRAVTPLRLDSNDTPTVKHSKKLFSGSSDHSYIKATNLFAEFDSNGTPLQNHSNKFSVSMNGIGAPATLFPELDSVLLKPETPVTRAAAPRGKRVQQDQCMTANNSHSPLWGSNKKVKSAHCSPAGKMVNDEMAESARSKFEWLNPLNIRDANKRRPGDPLYDKRTLFIPPDALRKMSTSQKQYWTIKCKFMDVLLFFKVGKFYELYEVDAEIGQKELDWKMTISGVGKCRQVGISESGIDNAVEKLLARGYKVGRIEQMESAAQAKVRGPNSVIERKLAHVSTPSTAADSNIGPDAVHLLALKEVTLASNGSRVYGFAFLDYAALKIWVGSLQDDDSSAALGALLVQVAPREIIHEFSGLSRESRKSMIKYASAGSVKMQLTPLPGTDFSDASQIQMLVHSKGYFKASTDSWSSALDYLENRDAVICALGGLIGHLTRLMLDDALKNGEVLPYNVYQTCLRMDGQTLVNLEIFSNNFDGGSSGTLYKHLNHCITASGKRLLRRWICHPLKDVDAINRRLDIVEGFIQHCGVGSITLEHLRKIPDLERLLGRVRSTIGLTSAVLLPFVGDKILKRRIKTFGMLIKGLRVGIDLLSALRKDDHGIPALSKSVDIPTLSSLDELVHQFEEAIRNDFEQFQDHDIKDDDAITLAILVELFVGKASEWSLVINAISTVDVLRSFASMALSSFGTMCRPRILLKDKSPILRMKGLWHPYAFAESGTGLVPNDLSLGQDLSGHNRFALLLTGPNMGGKSTIMRATCLAIVLAQLGCYVPCISCELTLADSIFTRLGATDRIMSGESTFLVECSETASVLQNATEDSLVLLDELGRGTSTFDGYAIAYAVFRHLVEQVRCRLLFATHYHPLTKEFASHPHVSLQHMACMLRPRSGGNGEMELTFLYRLASGSSPESYGLQVATMAGIPKSIVEKAAVAGEMMKSRIAGNFRSSEGRAEFSTLHEDWLQTILAIGGVKDAHLDEDTLDTMFCVAQELKSHFRKEGK</sequence>
<feature type="compositionally biased region" description="Polar residues" evidence="6">
    <location>
        <begin position="29"/>
        <end position="40"/>
    </location>
</feature>
<organism evidence="8 9">
    <name type="scientific">Hordeum vulgare subsp. vulgare</name>
    <name type="common">Domesticated barley</name>
    <dbReference type="NCBI Taxonomy" id="112509"/>
    <lineage>
        <taxon>Eukaryota</taxon>
        <taxon>Viridiplantae</taxon>
        <taxon>Streptophyta</taxon>
        <taxon>Embryophyta</taxon>
        <taxon>Tracheophyta</taxon>
        <taxon>Spermatophyta</taxon>
        <taxon>Magnoliopsida</taxon>
        <taxon>Liliopsida</taxon>
        <taxon>Poales</taxon>
        <taxon>Poaceae</taxon>
        <taxon>BOP clade</taxon>
        <taxon>Pooideae</taxon>
        <taxon>Triticodae</taxon>
        <taxon>Triticeae</taxon>
        <taxon>Hordeinae</taxon>
        <taxon>Hordeum</taxon>
    </lineage>
</organism>
<dbReference type="SMR" id="A0A8I6X3N9"/>
<dbReference type="Pfam" id="PF05188">
    <property type="entry name" value="MutS_II"/>
    <property type="match status" value="1"/>
</dbReference>
<dbReference type="InterPro" id="IPR045076">
    <property type="entry name" value="MutS"/>
</dbReference>
<dbReference type="Proteomes" id="UP000011116">
    <property type="component" value="Chromosome 3H"/>
</dbReference>
<evidence type="ECO:0000259" key="7">
    <source>
        <dbReference type="PROSITE" id="PS00486"/>
    </source>
</evidence>
<accession>A0A8I6X3N9</accession>
<dbReference type="InterPro" id="IPR016151">
    <property type="entry name" value="DNA_mismatch_repair_MutS_N"/>
</dbReference>
<dbReference type="InterPro" id="IPR027417">
    <property type="entry name" value="P-loop_NTPase"/>
</dbReference>
<dbReference type="GO" id="GO:0032301">
    <property type="term" value="C:MutSalpha complex"/>
    <property type="evidence" value="ECO:0000318"/>
    <property type="project" value="GO_Central"/>
</dbReference>
<dbReference type="GO" id="GO:0005634">
    <property type="term" value="C:nucleus"/>
    <property type="evidence" value="ECO:0000318"/>
    <property type="project" value="GO_Central"/>
</dbReference>
<dbReference type="Gene3D" id="3.40.1170.10">
    <property type="entry name" value="DNA repair protein MutS, domain I"/>
    <property type="match status" value="1"/>
</dbReference>
<dbReference type="InterPro" id="IPR007695">
    <property type="entry name" value="DNA_mismatch_repair_MutS-lik_N"/>
</dbReference>
<comment type="similarity">
    <text evidence="1">Belongs to the DNA mismatch repair MutS family.</text>
</comment>
<feature type="compositionally biased region" description="Low complexity" evidence="6">
    <location>
        <begin position="75"/>
        <end position="90"/>
    </location>
</feature>